<reference evidence="3 4" key="1">
    <citation type="submission" date="2016-10" db="EMBL/GenBank/DDBJ databases">
        <authorList>
            <person name="de Groot N.N."/>
        </authorList>
    </citation>
    <scope>NUCLEOTIDE SEQUENCE [LARGE SCALE GENOMIC DNA]</scope>
    <source>
        <strain evidence="3 4">GAS522</strain>
    </source>
</reference>
<dbReference type="Gene3D" id="3.40.50.300">
    <property type="entry name" value="P-loop containing nucleotide triphosphate hydrolases"/>
    <property type="match status" value="2"/>
</dbReference>
<proteinExistence type="predicted"/>
<keyword evidence="3" id="KW-0547">Nucleotide-binding</keyword>
<feature type="domain" description="UvrD-like helicase C-terminal" evidence="2">
    <location>
        <begin position="580"/>
        <end position="628"/>
    </location>
</feature>
<organism evidence="3 4">
    <name type="scientific">Bradyrhizobium lablabi</name>
    <dbReference type="NCBI Taxonomy" id="722472"/>
    <lineage>
        <taxon>Bacteria</taxon>
        <taxon>Pseudomonadati</taxon>
        <taxon>Pseudomonadota</taxon>
        <taxon>Alphaproteobacteria</taxon>
        <taxon>Hyphomicrobiales</taxon>
        <taxon>Nitrobacteraceae</taxon>
        <taxon>Bradyrhizobium</taxon>
    </lineage>
</organism>
<dbReference type="OrthoDB" id="7066673at2"/>
<evidence type="ECO:0000313" key="4">
    <source>
        <dbReference type="Proteomes" id="UP000183208"/>
    </source>
</evidence>
<dbReference type="GO" id="GO:0005524">
    <property type="term" value="F:ATP binding"/>
    <property type="evidence" value="ECO:0007669"/>
    <property type="project" value="InterPro"/>
</dbReference>
<dbReference type="EMBL" id="FNTI01000001">
    <property type="protein sequence ID" value="SEE06481.1"/>
    <property type="molecule type" value="Genomic_DNA"/>
</dbReference>
<name>A0A1H5FTA7_9BRAD</name>
<evidence type="ECO:0000256" key="1">
    <source>
        <dbReference type="ARBA" id="ARBA00034923"/>
    </source>
</evidence>
<dbReference type="GO" id="GO:0043138">
    <property type="term" value="F:3'-5' DNA helicase activity"/>
    <property type="evidence" value="ECO:0007669"/>
    <property type="project" value="TreeGrafter"/>
</dbReference>
<dbReference type="Pfam" id="PF13538">
    <property type="entry name" value="UvrD_C_2"/>
    <property type="match status" value="1"/>
</dbReference>
<dbReference type="InterPro" id="IPR027417">
    <property type="entry name" value="P-loop_NTPase"/>
</dbReference>
<keyword evidence="3" id="KW-0378">Hydrolase</keyword>
<dbReference type="InterPro" id="IPR027785">
    <property type="entry name" value="UvrD-like_helicase_C"/>
</dbReference>
<dbReference type="InterPro" id="IPR000212">
    <property type="entry name" value="DNA_helicase_UvrD/REP"/>
</dbReference>
<keyword evidence="3" id="KW-0067">ATP-binding</keyword>
<dbReference type="GO" id="GO:0003677">
    <property type="term" value="F:DNA binding"/>
    <property type="evidence" value="ECO:0007669"/>
    <property type="project" value="InterPro"/>
</dbReference>
<dbReference type="PANTHER" id="PTHR11070">
    <property type="entry name" value="UVRD / RECB / PCRA DNA HELICASE FAMILY MEMBER"/>
    <property type="match status" value="1"/>
</dbReference>
<dbReference type="AlphaFoldDB" id="A0A1H5FTA7"/>
<sequence length="711" mass="79202">MARAVISSLRYSSDALSKSIIEALQAAGPFQDDDTSVIYYDYPIYSDYDKSLYKPDICLWSANHGFFVIKNCDSVLIDLSATVLGQFDVELSDFASLLYSRFVKSRILRKSIQVLKFEITPIIYVNGSAKEISSPELNSKLVTSQESLLQLLTVETESVGVEVYNEVRSIIEGAKALAPAVKPASAPPLGRAAAIIAKLEQDIHNFDVTQRQVALSLVPGPHRIRGLAGSGKTIVIAIKAALLHLSEPEKKILVTFFTRSLRDTLKTLITKFYRHMRDEDPDWTQIHVKHGWGNSRAGGVYSEASARSGQMPMSLRDARRKSNDPFGYACGELVKSDRVKPFYDYVFIDEGQDFPNSFYELCYLITQPAEIEKNIVWAYDELQNILNIKMRSAETLFGADASGRPRLSLERASTKIPAGQVNDTVLTKCYRNQLEVLVTAHAMGFGIYSKQIVQMLEDEAHWSAVGYELIEGKYEIGRNVVLRRPAKNSPVSISGELFPLISSFAADDFSSEIDWVINEIKTLINEGVQPHAIMVITLDDRNAKTYLARISNRLGESGVATNNLLADPYSDPPFWMSSMVTLSTVYRAKGNEAAAVFVVGVDAVEMSVRRGRNKVFTAFTRSKAWLRISGVGPFANKLIGEVDEALSRVPNLEFEVPDRTKVDMIQHDISRRTEKIKRVRSQYLDQLDQLGISEGEIAEYVEGGGRGSKKV</sequence>
<keyword evidence="3" id="KW-0347">Helicase</keyword>
<dbReference type="PANTHER" id="PTHR11070:SF2">
    <property type="entry name" value="ATP-DEPENDENT DNA HELICASE SRS2"/>
    <property type="match status" value="1"/>
</dbReference>
<dbReference type="SUPFAM" id="SSF52540">
    <property type="entry name" value="P-loop containing nucleoside triphosphate hydrolases"/>
    <property type="match status" value="1"/>
</dbReference>
<evidence type="ECO:0000313" key="3">
    <source>
        <dbReference type="EMBL" id="SEE06481.1"/>
    </source>
</evidence>
<dbReference type="RefSeq" id="WP_074827115.1">
    <property type="nucleotide sequence ID" value="NZ_FNTI01000001.1"/>
</dbReference>
<dbReference type="GO" id="GO:0000725">
    <property type="term" value="P:recombinational repair"/>
    <property type="evidence" value="ECO:0007669"/>
    <property type="project" value="TreeGrafter"/>
</dbReference>
<gene>
    <name evidence="3" type="ORF">SAMN05444171_6136</name>
</gene>
<evidence type="ECO:0000259" key="2">
    <source>
        <dbReference type="Pfam" id="PF13538"/>
    </source>
</evidence>
<dbReference type="Proteomes" id="UP000183208">
    <property type="component" value="Unassembled WGS sequence"/>
</dbReference>
<protein>
    <recommendedName>
        <fullName evidence="1">DNA 3'-5' helicase II</fullName>
    </recommendedName>
</protein>
<accession>A0A1H5FTA7</accession>